<organism evidence="1 2">
    <name type="scientific">Parageobacillus caldoxylosilyticus NBRC 107762</name>
    <dbReference type="NCBI Taxonomy" id="1220594"/>
    <lineage>
        <taxon>Bacteria</taxon>
        <taxon>Bacillati</taxon>
        <taxon>Bacillota</taxon>
        <taxon>Bacilli</taxon>
        <taxon>Bacillales</taxon>
        <taxon>Anoxybacillaceae</taxon>
        <taxon>Saccharococcus</taxon>
    </lineage>
</organism>
<sequence length="114" mass="13441">MNYDTSLLDEKERKLARYLEEHTTDEVLKEAQEYIPSLRSHSDIFRKLSEMNIPQPVINTIIYYVLATNNQQLVTYQLLMLADLCRKCKIKNAQAAITFCKQYYSYHTQISQEA</sequence>
<dbReference type="OrthoDB" id="2874621at2"/>
<dbReference type="RefSeq" id="WP_017437759.1">
    <property type="nucleotide sequence ID" value="NZ_BAWO01000074.1"/>
</dbReference>
<name>A0A023DJU3_9BACL</name>
<dbReference type="AlphaFoldDB" id="A0A023DJU3"/>
<keyword evidence="2" id="KW-1185">Reference proteome</keyword>
<evidence type="ECO:0000313" key="2">
    <source>
        <dbReference type="Proteomes" id="UP000023561"/>
    </source>
</evidence>
<evidence type="ECO:0000313" key="1">
    <source>
        <dbReference type="EMBL" id="GAJ41542.1"/>
    </source>
</evidence>
<dbReference type="EMBL" id="BAWO01000074">
    <property type="protein sequence ID" value="GAJ41542.1"/>
    <property type="molecule type" value="Genomic_DNA"/>
</dbReference>
<gene>
    <name evidence="1" type="ORF">GCA01S_074_00150</name>
</gene>
<comment type="caution">
    <text evidence="1">The sequence shown here is derived from an EMBL/GenBank/DDBJ whole genome shotgun (WGS) entry which is preliminary data.</text>
</comment>
<accession>A0A023DJU3</accession>
<reference evidence="1 2" key="1">
    <citation type="submission" date="2014-04" db="EMBL/GenBank/DDBJ databases">
        <title>Whole genome shotgun sequence of Geobacillus caldoxylosilyticus NBRC 107762.</title>
        <authorList>
            <person name="Hosoyama A."/>
            <person name="Hosoyama Y."/>
            <person name="Katano-Makiyama Y."/>
            <person name="Tsuchikane K."/>
            <person name="Ohji S."/>
            <person name="Ichikawa N."/>
            <person name="Yamazoe A."/>
            <person name="Fujita N."/>
        </authorList>
    </citation>
    <scope>NUCLEOTIDE SEQUENCE [LARGE SCALE GENOMIC DNA]</scope>
    <source>
        <strain evidence="1 2">NBRC 107762</strain>
    </source>
</reference>
<dbReference type="Proteomes" id="UP000023561">
    <property type="component" value="Unassembled WGS sequence"/>
</dbReference>
<proteinExistence type="predicted"/>
<protein>
    <submittedName>
        <fullName evidence="1">Uncharacterized protein</fullName>
    </submittedName>
</protein>